<name>A0A2U3NYD5_9MYCO</name>
<dbReference type="STRING" id="1841860.GCA_900157375_04346"/>
<proteinExistence type="predicted"/>
<dbReference type="AlphaFoldDB" id="A0A2U3NYD5"/>
<dbReference type="EMBL" id="FUFA01000005">
    <property type="protein sequence ID" value="SPM36502.1"/>
    <property type="molecule type" value="Genomic_DNA"/>
</dbReference>
<gene>
    <name evidence="1" type="ORF">MRAB57_4343</name>
</gene>
<evidence type="ECO:0000313" key="1">
    <source>
        <dbReference type="EMBL" id="SPM36502.1"/>
    </source>
</evidence>
<dbReference type="Proteomes" id="UP000240988">
    <property type="component" value="Unassembled WGS sequence"/>
</dbReference>
<keyword evidence="2" id="KW-1185">Reference proteome</keyword>
<protein>
    <submittedName>
        <fullName evidence="1">Uncharacterized protein</fullName>
    </submittedName>
</protein>
<reference evidence="1 2" key="1">
    <citation type="submission" date="2017-01" db="EMBL/GenBank/DDBJ databases">
        <authorList>
            <consortium name="Urmite Genomes"/>
        </authorList>
    </citation>
    <scope>NUCLEOTIDE SEQUENCE [LARGE SCALE GENOMIC DNA]</scope>
    <source>
        <strain evidence="1 2">AB57</strain>
    </source>
</reference>
<evidence type="ECO:0000313" key="2">
    <source>
        <dbReference type="Proteomes" id="UP000240988"/>
    </source>
</evidence>
<sequence length="224" mass="25021">VVLEGRLAEALAFNAPFVIDRLVKDRVADTPAFAELLFTEVKRYLVLCEATPDMTFGMCSSMVDEAWHAFILFTTEYTEYGRNYFGNYIHHSPADEHGAPEPTGASGQAQKAASFNDFRQRYEELYGHPLPAVWYDDSSIEPSRRVINTRAGLLTSNVDDHTIHLADEHGTTVLSVNELACEAVDFIAQARDFYVRELPGDLTEEEKIGIIAPLVRLGVLRLAP</sequence>
<organism evidence="1 2">
    <name type="scientific">Mycobacterium rhizamassiliense</name>
    <dbReference type="NCBI Taxonomy" id="1841860"/>
    <lineage>
        <taxon>Bacteria</taxon>
        <taxon>Bacillati</taxon>
        <taxon>Actinomycetota</taxon>
        <taxon>Actinomycetes</taxon>
        <taxon>Mycobacteriales</taxon>
        <taxon>Mycobacteriaceae</taxon>
        <taxon>Mycobacterium</taxon>
    </lineage>
</organism>
<accession>A0A2U3NYD5</accession>
<feature type="non-terminal residue" evidence="1">
    <location>
        <position position="1"/>
    </location>
</feature>